<dbReference type="STRING" id="1033810.HLPCO_001746"/>
<reference evidence="3 4" key="1">
    <citation type="journal article" date="2011" name="J. Bacteriol.">
        <title>Genome sequence of Haloplasma contractile, an unusual contractile bacterium from a deep-sea anoxic brine lake.</title>
        <authorList>
            <person name="Antunes A."/>
            <person name="Alam I."/>
            <person name="El Dorry H."/>
            <person name="Siam R."/>
            <person name="Robertson A."/>
            <person name="Bajic V.B."/>
            <person name="Stingl U."/>
        </authorList>
    </citation>
    <scope>NUCLEOTIDE SEQUENCE [LARGE SCALE GENOMIC DNA]</scope>
    <source>
        <strain evidence="3 4">SSD-17B</strain>
    </source>
</reference>
<evidence type="ECO:0000313" key="4">
    <source>
        <dbReference type="Proteomes" id="UP000005707"/>
    </source>
</evidence>
<keyword evidence="1" id="KW-0812">Transmembrane</keyword>
<dbReference type="InParanoid" id="F7Q1W9"/>
<dbReference type="SUPFAM" id="SSF81324">
    <property type="entry name" value="Voltage-gated potassium channels"/>
    <property type="match status" value="1"/>
</dbReference>
<feature type="domain" description="Potassium channel" evidence="2">
    <location>
        <begin position="278"/>
        <end position="333"/>
    </location>
</feature>
<feature type="transmembrane region" description="Helical" evidence="1">
    <location>
        <begin position="208"/>
        <end position="229"/>
    </location>
</feature>
<protein>
    <submittedName>
        <fullName evidence="3">Voltage-gated potassium channel protein</fullName>
    </submittedName>
</protein>
<feature type="transmembrane region" description="Helical" evidence="1">
    <location>
        <begin position="280"/>
        <end position="299"/>
    </location>
</feature>
<accession>F7Q1W9</accession>
<gene>
    <name evidence="3" type="ORF">HLPCO_001746</name>
</gene>
<feature type="transmembrane region" description="Helical" evidence="1">
    <location>
        <begin position="12"/>
        <end position="31"/>
    </location>
</feature>
<dbReference type="OrthoDB" id="9799090at2"/>
<feature type="transmembrane region" description="Helical" evidence="1">
    <location>
        <begin position="175"/>
        <end position="196"/>
    </location>
</feature>
<feature type="transmembrane region" description="Helical" evidence="1">
    <location>
        <begin position="114"/>
        <end position="132"/>
    </location>
</feature>
<proteinExistence type="predicted"/>
<dbReference type="Pfam" id="PF07885">
    <property type="entry name" value="Ion_trans_2"/>
    <property type="match status" value="1"/>
</dbReference>
<reference evidence="3 4" key="2">
    <citation type="journal article" date="2013" name="PLoS ONE">
        <title>INDIGO - INtegrated Data Warehouse of MIcrobial GenOmes with Examples from the Red Sea Extremophiles.</title>
        <authorList>
            <person name="Alam I."/>
            <person name="Antunes A."/>
            <person name="Kamau A.A."/>
            <person name="Ba Alawi W."/>
            <person name="Kalkatawi M."/>
            <person name="Stingl U."/>
            <person name="Bajic V.B."/>
        </authorList>
    </citation>
    <scope>NUCLEOTIDE SEQUENCE [LARGE SCALE GENOMIC DNA]</scope>
    <source>
        <strain evidence="3 4">SSD-17B</strain>
    </source>
</reference>
<keyword evidence="1" id="KW-0472">Membrane</keyword>
<organism evidence="3 4">
    <name type="scientific">Haloplasma contractile SSD-17B</name>
    <dbReference type="NCBI Taxonomy" id="1033810"/>
    <lineage>
        <taxon>Bacteria</taxon>
        <taxon>Bacillati</taxon>
        <taxon>Mycoplasmatota</taxon>
        <taxon>Mollicutes</taxon>
        <taxon>Haloplasmatales</taxon>
        <taxon>Haloplasmataceae</taxon>
        <taxon>Haloplasma</taxon>
    </lineage>
</organism>
<keyword evidence="4" id="KW-1185">Reference proteome</keyword>
<feature type="transmembrane region" description="Helical" evidence="1">
    <location>
        <begin position="37"/>
        <end position="56"/>
    </location>
</feature>
<feature type="transmembrane region" description="Helical" evidence="1">
    <location>
        <begin position="139"/>
        <end position="163"/>
    </location>
</feature>
<sequence>MGKTFIKNRAFMIIKSSILPVIILLNHFVYYRLSMLSYIYSMIAFIMFYVVLELKILKRLRQFIDNIVFNLFLLVTSCLFLLLKIPVLRNKVYNSEYRIIRYLLYLIEKKQNNLSIVLSIYMYLTIILMSLFKAEFTGYYYVWLIIGIYYILHLFLFILDFFLDRINTVVSEEKIKAIYVIGSIILILVAISTFYIKVNGHNFRQDIYILLFLLTLMFLLLSVTTFITSLSSKYVVNLKSISSVLVLLLIITILNISCLYLGNVLIYLGNNDAFTALSNSPFHSLLYYTIISVTAVGYGDITPNSVLSRNWSIASALFGFVILTTFISSIASYNVNQFSLRSKRPKRNGKIK</sequence>
<keyword evidence="1" id="KW-1133">Transmembrane helix</keyword>
<keyword evidence="3" id="KW-0813">Transport</keyword>
<evidence type="ECO:0000259" key="2">
    <source>
        <dbReference type="Pfam" id="PF07885"/>
    </source>
</evidence>
<name>F7Q1W9_9MOLU</name>
<keyword evidence="3" id="KW-0407">Ion channel</keyword>
<dbReference type="InterPro" id="IPR013099">
    <property type="entry name" value="K_chnl_dom"/>
</dbReference>
<dbReference type="GO" id="GO:0034220">
    <property type="term" value="P:monoatomic ion transmembrane transport"/>
    <property type="evidence" value="ECO:0007669"/>
    <property type="project" value="UniProtKB-KW"/>
</dbReference>
<feature type="transmembrane region" description="Helical" evidence="1">
    <location>
        <begin position="241"/>
        <end position="268"/>
    </location>
</feature>
<evidence type="ECO:0000313" key="3">
    <source>
        <dbReference type="EMBL" id="ERJ12219.1"/>
    </source>
</evidence>
<comment type="caution">
    <text evidence="3">The sequence shown here is derived from an EMBL/GenBank/DDBJ whole genome shotgun (WGS) entry which is preliminary data.</text>
</comment>
<dbReference type="Gene3D" id="1.10.287.70">
    <property type="match status" value="1"/>
</dbReference>
<dbReference type="Proteomes" id="UP000005707">
    <property type="component" value="Unassembled WGS sequence"/>
</dbReference>
<dbReference type="RefSeq" id="WP_008825223.1">
    <property type="nucleotide sequence ID" value="NZ_AFNU02000005.1"/>
</dbReference>
<keyword evidence="3" id="KW-0406">Ion transport</keyword>
<dbReference type="AlphaFoldDB" id="F7Q1W9"/>
<evidence type="ECO:0000256" key="1">
    <source>
        <dbReference type="SAM" id="Phobius"/>
    </source>
</evidence>
<feature type="transmembrane region" description="Helical" evidence="1">
    <location>
        <begin position="311"/>
        <end position="335"/>
    </location>
</feature>
<feature type="transmembrane region" description="Helical" evidence="1">
    <location>
        <begin position="68"/>
        <end position="87"/>
    </location>
</feature>
<dbReference type="EMBL" id="AFNU02000005">
    <property type="protein sequence ID" value="ERJ12219.1"/>
    <property type="molecule type" value="Genomic_DNA"/>
</dbReference>